<keyword evidence="1" id="KW-1133">Transmembrane helix</keyword>
<sequence>MSHEVEQPWIERNWQVLVIAFGVGAVALLALYHPGYAHPFGTY</sequence>
<dbReference type="EMBL" id="FNSD01000001">
    <property type="protein sequence ID" value="SEC32308.1"/>
    <property type="molecule type" value="Genomic_DNA"/>
</dbReference>
<gene>
    <name evidence="2" type="ORF">SAMN05443244_3180</name>
</gene>
<evidence type="ECO:0000313" key="2">
    <source>
        <dbReference type="EMBL" id="SEC32308.1"/>
    </source>
</evidence>
<protein>
    <submittedName>
        <fullName evidence="2">Uncharacterized protein</fullName>
    </submittedName>
</protein>
<evidence type="ECO:0000256" key="1">
    <source>
        <dbReference type="SAM" id="Phobius"/>
    </source>
</evidence>
<dbReference type="RefSeq" id="WP_014786890.1">
    <property type="nucleotide sequence ID" value="NZ_FNSD01000001.1"/>
</dbReference>
<dbReference type="AlphaFoldDB" id="A0A1H4RKG5"/>
<keyword evidence="1" id="KW-0812">Transmembrane</keyword>
<reference evidence="2 3" key="1">
    <citation type="submission" date="2016-10" db="EMBL/GenBank/DDBJ databases">
        <authorList>
            <person name="de Groot N.N."/>
        </authorList>
    </citation>
    <scope>NUCLEOTIDE SEQUENCE [LARGE SCALE GENOMIC DNA]</scope>
    <source>
        <strain evidence="2 3">AB35.6</strain>
    </source>
</reference>
<accession>A0A1H4RKG5</accession>
<proteinExistence type="predicted"/>
<dbReference type="Proteomes" id="UP000182409">
    <property type="component" value="Unassembled WGS sequence"/>
</dbReference>
<evidence type="ECO:0000313" key="3">
    <source>
        <dbReference type="Proteomes" id="UP000182409"/>
    </source>
</evidence>
<name>A0A1H4RKG5_9BACT</name>
<feature type="transmembrane region" description="Helical" evidence="1">
    <location>
        <begin position="14"/>
        <end position="32"/>
    </location>
</feature>
<organism evidence="2 3">
    <name type="scientific">Terriglobus roseus</name>
    <dbReference type="NCBI Taxonomy" id="392734"/>
    <lineage>
        <taxon>Bacteria</taxon>
        <taxon>Pseudomonadati</taxon>
        <taxon>Acidobacteriota</taxon>
        <taxon>Terriglobia</taxon>
        <taxon>Terriglobales</taxon>
        <taxon>Acidobacteriaceae</taxon>
        <taxon>Terriglobus</taxon>
    </lineage>
</organism>
<keyword evidence="1" id="KW-0472">Membrane</keyword>